<dbReference type="InterPro" id="IPR022646">
    <property type="entry name" value="SecD/SecF_CS"/>
</dbReference>
<dbReference type="GO" id="GO:0043952">
    <property type="term" value="P:protein transport by the Sec complex"/>
    <property type="evidence" value="ECO:0007669"/>
    <property type="project" value="UniProtKB-UniRule"/>
</dbReference>
<dbReference type="NCBIfam" id="TIGR00966">
    <property type="entry name" value="transloc_SecF"/>
    <property type="match status" value="1"/>
</dbReference>
<dbReference type="PRINTS" id="PR01755">
    <property type="entry name" value="SECFTRNLCASE"/>
</dbReference>
<keyword evidence="6 12" id="KW-1133">Transmembrane helix</keyword>
<evidence type="ECO:0000256" key="13">
    <source>
        <dbReference type="SAM" id="MobiDB-lite"/>
    </source>
</evidence>
<dbReference type="InterPro" id="IPR005665">
    <property type="entry name" value="SecF_bac"/>
</dbReference>
<evidence type="ECO:0000256" key="4">
    <source>
        <dbReference type="ARBA" id="ARBA00022692"/>
    </source>
</evidence>
<keyword evidence="16" id="KW-1185">Reference proteome</keyword>
<reference evidence="15 16" key="1">
    <citation type="submission" date="2015-10" db="EMBL/GenBank/DDBJ databases">
        <title>Transcriptomic analysis of a linuron degrading triple-species bacterial consortium.</title>
        <authorList>
            <person name="Albers P."/>
        </authorList>
    </citation>
    <scope>NUCLEOTIDE SEQUENCE [LARGE SCALE GENOMIC DNA]</scope>
    <source>
        <strain evidence="15 16">WDL6</strain>
    </source>
</reference>
<dbReference type="GO" id="GO:0005886">
    <property type="term" value="C:plasma membrane"/>
    <property type="evidence" value="ECO:0007669"/>
    <property type="project" value="UniProtKB-SubCell"/>
</dbReference>
<keyword evidence="7 12" id="KW-0811">Translocation</keyword>
<feature type="transmembrane region" description="Helical" evidence="12">
    <location>
        <begin position="256"/>
        <end position="278"/>
    </location>
</feature>
<comment type="caution">
    <text evidence="15">The sequence shown here is derived from an EMBL/GenBank/DDBJ whole genome shotgun (WGS) entry which is preliminary data.</text>
</comment>
<dbReference type="InterPro" id="IPR022813">
    <property type="entry name" value="SecD/SecF_arch_bac"/>
</dbReference>
<dbReference type="GO" id="GO:0065002">
    <property type="term" value="P:intracellular protein transmembrane transport"/>
    <property type="evidence" value="ECO:0007669"/>
    <property type="project" value="UniProtKB-UniRule"/>
</dbReference>
<comment type="function">
    <text evidence="9 12">Part of the Sec protein translocase complex. Interacts with the SecYEG preprotein conducting channel. SecDF uses the proton motive force (PMF) to complete protein translocation after the ATP-dependent function of SecA.</text>
</comment>
<dbReference type="InterPro" id="IPR048634">
    <property type="entry name" value="SecD_SecF_C"/>
</dbReference>
<evidence type="ECO:0000256" key="5">
    <source>
        <dbReference type="ARBA" id="ARBA00022927"/>
    </source>
</evidence>
<evidence type="ECO:0000256" key="7">
    <source>
        <dbReference type="ARBA" id="ARBA00023010"/>
    </source>
</evidence>
<dbReference type="STRING" id="121290.APY04_2225"/>
<name>A0A109BDK9_HYPSL</name>
<dbReference type="Proteomes" id="UP000059074">
    <property type="component" value="Unassembled WGS sequence"/>
</dbReference>
<evidence type="ECO:0000256" key="3">
    <source>
        <dbReference type="ARBA" id="ARBA00022475"/>
    </source>
</evidence>
<keyword evidence="3 12" id="KW-1003">Cell membrane</keyword>
<feature type="transmembrane region" description="Helical" evidence="12">
    <location>
        <begin position="152"/>
        <end position="170"/>
    </location>
</feature>
<evidence type="ECO:0000256" key="10">
    <source>
        <dbReference type="ARBA" id="ARBA00060856"/>
    </source>
</evidence>
<comment type="similarity">
    <text evidence="12">Belongs to the SecD/SecF family. SecF subfamily.</text>
</comment>
<evidence type="ECO:0000313" key="15">
    <source>
        <dbReference type="EMBL" id="KWT66818.1"/>
    </source>
</evidence>
<dbReference type="HAMAP" id="MF_01464_B">
    <property type="entry name" value="SecF_B"/>
    <property type="match status" value="1"/>
</dbReference>
<protein>
    <recommendedName>
        <fullName evidence="12">Protein-export membrane protein SecF</fullName>
    </recommendedName>
</protein>
<evidence type="ECO:0000313" key="16">
    <source>
        <dbReference type="Proteomes" id="UP000059074"/>
    </source>
</evidence>
<dbReference type="NCBIfam" id="TIGR00916">
    <property type="entry name" value="2A0604s01"/>
    <property type="match status" value="1"/>
</dbReference>
<keyword evidence="4 12" id="KW-0812">Transmembrane</keyword>
<keyword evidence="2 12" id="KW-0813">Transport</keyword>
<dbReference type="EMBL" id="LMTR01000071">
    <property type="protein sequence ID" value="KWT66818.1"/>
    <property type="molecule type" value="Genomic_DNA"/>
</dbReference>
<dbReference type="FunFam" id="1.20.1640.10:FF:000024">
    <property type="entry name" value="Multifunctional fusion protein"/>
    <property type="match status" value="1"/>
</dbReference>
<accession>A0A109BDK9</accession>
<dbReference type="AlphaFoldDB" id="A0A109BDK9"/>
<evidence type="ECO:0000256" key="9">
    <source>
        <dbReference type="ARBA" id="ARBA00059018"/>
    </source>
</evidence>
<evidence type="ECO:0000256" key="1">
    <source>
        <dbReference type="ARBA" id="ARBA00004651"/>
    </source>
</evidence>
<dbReference type="InterPro" id="IPR055344">
    <property type="entry name" value="SecD_SecF_C_bact"/>
</dbReference>
<dbReference type="GO" id="GO:0006605">
    <property type="term" value="P:protein targeting"/>
    <property type="evidence" value="ECO:0007669"/>
    <property type="project" value="UniProtKB-UniRule"/>
</dbReference>
<feature type="transmembrane region" description="Helical" evidence="12">
    <location>
        <begin position="204"/>
        <end position="224"/>
    </location>
</feature>
<dbReference type="Pfam" id="PF07549">
    <property type="entry name" value="Sec_GG"/>
    <property type="match status" value="1"/>
</dbReference>
<evidence type="ECO:0000256" key="11">
    <source>
        <dbReference type="ARBA" id="ARBA00061053"/>
    </source>
</evidence>
<sequence>MRKQGNSMFFPIPTFKGLDIFPHGTQINFMRFKGTCLALSVILSILSVLAMGVIGFNYGVDFKGGTLIEVQANDGKVDVSELRNKLSELGLGSVQIQSFSDQNVLIRVETQPGGEEAQQAARTKIVDALGPGFEQRRVEIVGPAVSSELKRSGTWAVIGSLIAISGYVWLRFDWQFAAGAILSLLHDVVVVAGIFALFQLEFDLSIVAALLTVLGYSINDTVVISDRIRENLRRYKKMPIDKLINTSINETLSRTFLTGLTTVVVLVALLVFGGEVLFNFSLAMLLGVLIGSYSSVFLAAPLLGYLGVRRDILLGSKAEKGQSEPEPRHYNPAFTPPARPAVAASVVDAEVVSDSGTPAPR</sequence>
<proteinExistence type="inferred from homology"/>
<dbReference type="Pfam" id="PF02355">
    <property type="entry name" value="SecD_SecF_C"/>
    <property type="match status" value="1"/>
</dbReference>
<keyword evidence="8 12" id="KW-0472">Membrane</keyword>
<feature type="transmembrane region" description="Helical" evidence="12">
    <location>
        <begin position="36"/>
        <end position="58"/>
    </location>
</feature>
<evidence type="ECO:0000256" key="8">
    <source>
        <dbReference type="ARBA" id="ARBA00023136"/>
    </source>
</evidence>
<feature type="domain" description="Protein export membrane protein SecD/SecF C-terminal" evidence="14">
    <location>
        <begin position="125"/>
        <end position="307"/>
    </location>
</feature>
<comment type="similarity">
    <text evidence="10">In the C-terminal section; belongs to the SecD/SecF family. SecF subfamily.</text>
</comment>
<dbReference type="PATRIC" id="fig|121290.4.peg.2424"/>
<feature type="compositionally biased region" description="Basic and acidic residues" evidence="13">
    <location>
        <begin position="318"/>
        <end position="329"/>
    </location>
</feature>
<comment type="subunit">
    <text evidence="12">Forms a complex with SecD. Part of the essential Sec protein translocation apparatus which comprises SecA, SecYEG and auxiliary proteins SecDF-YajC and YidC.</text>
</comment>
<dbReference type="Gene3D" id="1.20.1640.10">
    <property type="entry name" value="Multidrug efflux transporter AcrB transmembrane domain"/>
    <property type="match status" value="1"/>
</dbReference>
<feature type="region of interest" description="Disordered" evidence="13">
    <location>
        <begin position="318"/>
        <end position="337"/>
    </location>
</feature>
<dbReference type="GO" id="GO:0015450">
    <property type="term" value="F:protein-transporting ATPase activity"/>
    <property type="evidence" value="ECO:0007669"/>
    <property type="project" value="InterPro"/>
</dbReference>
<comment type="subcellular location">
    <subcellularLocation>
        <location evidence="1 12">Cell membrane</location>
        <topology evidence="1 12">Multi-pass membrane protein</topology>
    </subcellularLocation>
</comment>
<gene>
    <name evidence="12" type="primary">secF</name>
    <name evidence="15" type="ORF">APY04_2225</name>
</gene>
<evidence type="ECO:0000256" key="2">
    <source>
        <dbReference type="ARBA" id="ARBA00022448"/>
    </source>
</evidence>
<evidence type="ECO:0000256" key="6">
    <source>
        <dbReference type="ARBA" id="ARBA00022989"/>
    </source>
</evidence>
<dbReference type="InterPro" id="IPR022645">
    <property type="entry name" value="SecD/SecF_bac"/>
</dbReference>
<evidence type="ECO:0000256" key="12">
    <source>
        <dbReference type="HAMAP-Rule" id="MF_01464"/>
    </source>
</evidence>
<feature type="transmembrane region" description="Helical" evidence="12">
    <location>
        <begin position="177"/>
        <end position="198"/>
    </location>
</feature>
<dbReference type="PANTHER" id="PTHR30081:SF8">
    <property type="entry name" value="PROTEIN TRANSLOCASE SUBUNIT SECF"/>
    <property type="match status" value="1"/>
</dbReference>
<feature type="transmembrane region" description="Helical" evidence="12">
    <location>
        <begin position="284"/>
        <end position="308"/>
    </location>
</feature>
<comment type="similarity">
    <text evidence="11">In the N-terminal section; belongs to the SecD/SecF family. SecD subfamily.</text>
</comment>
<dbReference type="PANTHER" id="PTHR30081">
    <property type="entry name" value="PROTEIN-EXPORT MEMBRANE PROTEIN SEC"/>
    <property type="match status" value="1"/>
</dbReference>
<dbReference type="SUPFAM" id="SSF82866">
    <property type="entry name" value="Multidrug efflux transporter AcrB transmembrane domain"/>
    <property type="match status" value="1"/>
</dbReference>
<evidence type="ECO:0000259" key="14">
    <source>
        <dbReference type="Pfam" id="PF02355"/>
    </source>
</evidence>
<organism evidence="15 16">
    <name type="scientific">Hyphomicrobium sulfonivorans</name>
    <dbReference type="NCBI Taxonomy" id="121290"/>
    <lineage>
        <taxon>Bacteria</taxon>
        <taxon>Pseudomonadati</taxon>
        <taxon>Pseudomonadota</taxon>
        <taxon>Alphaproteobacteria</taxon>
        <taxon>Hyphomicrobiales</taxon>
        <taxon>Hyphomicrobiaceae</taxon>
        <taxon>Hyphomicrobium</taxon>
    </lineage>
</organism>
<keyword evidence="5 12" id="KW-0653">Protein transport</keyword>